<dbReference type="Proteomes" id="UP000198307">
    <property type="component" value="Unassembled WGS sequence"/>
</dbReference>
<sequence length="136" mass="14848">MNRRDFLALTATITLVAPMAARATPASVAYSPEALQSALAQGQTVFLDFKADWCTTCAAQERVIDALRSADPAYDEAITFMQVDWDQWKGSQIVKDLSVPRRSTLILLRGKTELGRIVAGTSHGQIKELLDRGLPG</sequence>
<proteinExistence type="predicted"/>
<accession>A0A239PZC6</accession>
<keyword evidence="1" id="KW-0732">Signal</keyword>
<evidence type="ECO:0000256" key="1">
    <source>
        <dbReference type="SAM" id="SignalP"/>
    </source>
</evidence>
<protein>
    <submittedName>
        <fullName evidence="2">Thioredoxin-like</fullName>
    </submittedName>
</protein>
<gene>
    <name evidence="2" type="ORF">SAMN05444959_10998</name>
</gene>
<name>A0A239PZC6_9RHOB</name>
<dbReference type="Gene3D" id="3.40.30.10">
    <property type="entry name" value="Glutaredoxin"/>
    <property type="match status" value="1"/>
</dbReference>
<reference evidence="2 3" key="1">
    <citation type="submission" date="2017-07" db="EMBL/GenBank/DDBJ databases">
        <authorList>
            <person name="Sun Z.S."/>
            <person name="Albrecht U."/>
            <person name="Echele G."/>
            <person name="Lee C.C."/>
        </authorList>
    </citation>
    <scope>NUCLEOTIDE SEQUENCE [LARGE SCALE GENOMIC DNA]</scope>
    <source>
        <strain evidence="2 3">DSM 14827</strain>
    </source>
</reference>
<dbReference type="InterPro" id="IPR006311">
    <property type="entry name" value="TAT_signal"/>
</dbReference>
<dbReference type="Pfam" id="PF13899">
    <property type="entry name" value="Thioredoxin_7"/>
    <property type="match status" value="1"/>
</dbReference>
<dbReference type="CDD" id="cd02947">
    <property type="entry name" value="TRX_family"/>
    <property type="match status" value="1"/>
</dbReference>
<organism evidence="2 3">
    <name type="scientific">Paracoccus seriniphilus</name>
    <dbReference type="NCBI Taxonomy" id="184748"/>
    <lineage>
        <taxon>Bacteria</taxon>
        <taxon>Pseudomonadati</taxon>
        <taxon>Pseudomonadota</taxon>
        <taxon>Alphaproteobacteria</taxon>
        <taxon>Rhodobacterales</taxon>
        <taxon>Paracoccaceae</taxon>
        <taxon>Paracoccus</taxon>
    </lineage>
</organism>
<dbReference type="AlphaFoldDB" id="A0A239PZC6"/>
<feature type="signal peptide" evidence="1">
    <location>
        <begin position="1"/>
        <end position="23"/>
    </location>
</feature>
<evidence type="ECO:0000313" key="2">
    <source>
        <dbReference type="EMBL" id="SNT75017.1"/>
    </source>
</evidence>
<dbReference type="RefSeq" id="WP_089344847.1">
    <property type="nucleotide sequence ID" value="NZ_CP067129.1"/>
</dbReference>
<dbReference type="InterPro" id="IPR036249">
    <property type="entry name" value="Thioredoxin-like_sf"/>
</dbReference>
<feature type="chain" id="PRO_5012512105" evidence="1">
    <location>
        <begin position="24"/>
        <end position="136"/>
    </location>
</feature>
<dbReference type="PROSITE" id="PS51318">
    <property type="entry name" value="TAT"/>
    <property type="match status" value="1"/>
</dbReference>
<dbReference type="SUPFAM" id="SSF52833">
    <property type="entry name" value="Thioredoxin-like"/>
    <property type="match status" value="1"/>
</dbReference>
<dbReference type="EMBL" id="FZQB01000009">
    <property type="protein sequence ID" value="SNT75017.1"/>
    <property type="molecule type" value="Genomic_DNA"/>
</dbReference>
<evidence type="ECO:0000313" key="3">
    <source>
        <dbReference type="Proteomes" id="UP000198307"/>
    </source>
</evidence>
<keyword evidence="3" id="KW-1185">Reference proteome</keyword>
<dbReference type="OrthoDB" id="7950124at2"/>